<dbReference type="Gene3D" id="3.10.129.10">
    <property type="entry name" value="Hotdog Thioesterase"/>
    <property type="match status" value="1"/>
</dbReference>
<reference evidence="2 3" key="1">
    <citation type="submission" date="2016-08" db="EMBL/GenBank/DDBJ databases">
        <title>Draft genome of Fabibacter sp. strain SK-8.</title>
        <authorList>
            <person name="Wong S.-K."/>
            <person name="Hamasaki K."/>
            <person name="Yoshizawa S."/>
        </authorList>
    </citation>
    <scope>NUCLEOTIDE SEQUENCE [LARGE SCALE GENOMIC DNA]</scope>
    <source>
        <strain evidence="2 3">SK-8</strain>
    </source>
</reference>
<dbReference type="Proteomes" id="UP000095552">
    <property type="component" value="Unassembled WGS sequence"/>
</dbReference>
<dbReference type="PANTHER" id="PTHR36934:SF1">
    <property type="entry name" value="THIOESTERASE DOMAIN-CONTAINING PROTEIN"/>
    <property type="match status" value="1"/>
</dbReference>
<evidence type="ECO:0000313" key="2">
    <source>
        <dbReference type="EMBL" id="OEK05312.1"/>
    </source>
</evidence>
<organism evidence="2 3">
    <name type="scientific">Roseivirga misakiensis</name>
    <dbReference type="NCBI Taxonomy" id="1563681"/>
    <lineage>
        <taxon>Bacteria</taxon>
        <taxon>Pseudomonadati</taxon>
        <taxon>Bacteroidota</taxon>
        <taxon>Cytophagia</taxon>
        <taxon>Cytophagales</taxon>
        <taxon>Roseivirgaceae</taxon>
        <taxon>Roseivirga</taxon>
    </lineage>
</organism>
<dbReference type="AlphaFoldDB" id="A0A1E5T1R0"/>
<dbReference type="OrthoDB" id="6902891at2"/>
<proteinExistence type="predicted"/>
<dbReference type="InterPro" id="IPR025540">
    <property type="entry name" value="FlK"/>
</dbReference>
<evidence type="ECO:0000313" key="3">
    <source>
        <dbReference type="Proteomes" id="UP000095552"/>
    </source>
</evidence>
<protein>
    <recommendedName>
        <fullName evidence="1">Fluoroacetyl-CoA-specific thioesterase-like domain-containing protein</fullName>
    </recommendedName>
</protein>
<accession>A0A1E5T1R0</accession>
<comment type="caution">
    <text evidence="2">The sequence shown here is derived from an EMBL/GenBank/DDBJ whole genome shotgun (WGS) entry which is preliminary data.</text>
</comment>
<name>A0A1E5T1R0_9BACT</name>
<evidence type="ECO:0000259" key="1">
    <source>
        <dbReference type="Pfam" id="PF22636"/>
    </source>
</evidence>
<dbReference type="STRING" id="1563681.BFP71_18120"/>
<dbReference type="RefSeq" id="WP_069836817.1">
    <property type="nucleotide sequence ID" value="NZ_MDGQ01000005.1"/>
</dbReference>
<feature type="domain" description="Fluoroacetyl-CoA-specific thioesterase-like" evidence="1">
    <location>
        <begin position="17"/>
        <end position="119"/>
    </location>
</feature>
<dbReference type="SUPFAM" id="SSF54637">
    <property type="entry name" value="Thioesterase/thiol ester dehydrase-isomerase"/>
    <property type="match status" value="1"/>
</dbReference>
<dbReference type="Pfam" id="PF22636">
    <property type="entry name" value="FlK"/>
    <property type="match status" value="1"/>
</dbReference>
<sequence>MKELFKVGDQKIHEFRVSDDHLATFDSGTVHSVCSTFVLAREMEWSSRLFVLDMCDDDEEGVGTMLHIDHKSPAFVGDRVVVKATVKRLLNQELICSIEVSVGERCIAVGETGQKVLTRKRINQIFTSLE</sequence>
<gene>
    <name evidence="2" type="ORF">BFP71_18120</name>
</gene>
<dbReference type="EMBL" id="MDGQ01000005">
    <property type="protein sequence ID" value="OEK05312.1"/>
    <property type="molecule type" value="Genomic_DNA"/>
</dbReference>
<keyword evidence="3" id="KW-1185">Reference proteome</keyword>
<dbReference type="InterPro" id="IPR054485">
    <property type="entry name" value="FlK-like_dom"/>
</dbReference>
<dbReference type="CDD" id="cd03440">
    <property type="entry name" value="hot_dog"/>
    <property type="match status" value="1"/>
</dbReference>
<dbReference type="PANTHER" id="PTHR36934">
    <property type="entry name" value="BLR0278 PROTEIN"/>
    <property type="match status" value="1"/>
</dbReference>
<dbReference type="InterPro" id="IPR029069">
    <property type="entry name" value="HotDog_dom_sf"/>
</dbReference>